<protein>
    <recommendedName>
        <fullName evidence="3">FBD domain-containing protein</fullName>
    </recommendedName>
</protein>
<dbReference type="InterPro" id="IPR032675">
    <property type="entry name" value="LRR_dom_sf"/>
</dbReference>
<sequence length="359" mass="41301">MMTFCPRSMWKEQLTTVLETVATMVPNLEALIIHLPYYSSLQAVLVRVDEKMLSFIGSLEKLKMIRVSSMTIDFVDLKKICKKLQSLIYVDVEFVYYGDLDFGGLEDFRNSFSRLKIFIFDLKNRFHNNAYREEFVKICIGNLPMLQVLQGFILGRGGGSTLGPFPMDVELPSETSSLRHLCINPIARPVHLLFPCVTHLQVHWRSQKSYTEEEINSLLKFSKVECLSLRSCPSEEDLSKFLSAYGKNLHTLSISDPLEQIVKLKFGPISDSCPQLERLYICDVEIVDDDDPFECFSELKYLQWYPSRTSSKRVYLSKILKAPKLETLITSGVQYYDVDDLKKVEKLIAAKQILQELKS</sequence>
<proteinExistence type="predicted"/>
<dbReference type="Proteomes" id="UP000494165">
    <property type="component" value="Unassembled WGS sequence"/>
</dbReference>
<keyword evidence="2" id="KW-1185">Reference proteome</keyword>
<comment type="caution">
    <text evidence="1">The sequence shown here is derived from an EMBL/GenBank/DDBJ whole genome shotgun (WGS) entry which is preliminary data.</text>
</comment>
<evidence type="ECO:0000313" key="2">
    <source>
        <dbReference type="Proteomes" id="UP000494165"/>
    </source>
</evidence>
<evidence type="ECO:0000313" key="1">
    <source>
        <dbReference type="EMBL" id="CAB3378323.1"/>
    </source>
</evidence>
<name>A0A8S1DK12_9INSE</name>
<evidence type="ECO:0008006" key="3">
    <source>
        <dbReference type="Google" id="ProtNLM"/>
    </source>
</evidence>
<dbReference type="SUPFAM" id="SSF52047">
    <property type="entry name" value="RNI-like"/>
    <property type="match status" value="1"/>
</dbReference>
<reference evidence="1 2" key="1">
    <citation type="submission" date="2020-04" db="EMBL/GenBank/DDBJ databases">
        <authorList>
            <person name="Alioto T."/>
            <person name="Alioto T."/>
            <person name="Gomez Garrido J."/>
        </authorList>
    </citation>
    <scope>NUCLEOTIDE SEQUENCE [LARGE SCALE GENOMIC DNA]</scope>
</reference>
<organism evidence="1 2">
    <name type="scientific">Cloeon dipterum</name>
    <dbReference type="NCBI Taxonomy" id="197152"/>
    <lineage>
        <taxon>Eukaryota</taxon>
        <taxon>Metazoa</taxon>
        <taxon>Ecdysozoa</taxon>
        <taxon>Arthropoda</taxon>
        <taxon>Hexapoda</taxon>
        <taxon>Insecta</taxon>
        <taxon>Pterygota</taxon>
        <taxon>Palaeoptera</taxon>
        <taxon>Ephemeroptera</taxon>
        <taxon>Pisciforma</taxon>
        <taxon>Baetidae</taxon>
        <taxon>Cloeon</taxon>
    </lineage>
</organism>
<dbReference type="AlphaFoldDB" id="A0A8S1DK12"/>
<accession>A0A8S1DK12</accession>
<dbReference type="EMBL" id="CADEPI010000162">
    <property type="protein sequence ID" value="CAB3378323.1"/>
    <property type="molecule type" value="Genomic_DNA"/>
</dbReference>
<dbReference type="OrthoDB" id="2344483at2759"/>
<dbReference type="Gene3D" id="3.80.10.10">
    <property type="entry name" value="Ribonuclease Inhibitor"/>
    <property type="match status" value="1"/>
</dbReference>
<gene>
    <name evidence="1" type="ORF">CLODIP_2_CD03417</name>
</gene>